<dbReference type="Proteomes" id="UP000652219">
    <property type="component" value="Unassembled WGS sequence"/>
</dbReference>
<protein>
    <submittedName>
        <fullName evidence="2">Ankyrin repeat protein</fullName>
    </submittedName>
</protein>
<feature type="compositionally biased region" description="Basic and acidic residues" evidence="1">
    <location>
        <begin position="101"/>
        <end position="111"/>
    </location>
</feature>
<evidence type="ECO:0000313" key="3">
    <source>
        <dbReference type="Proteomes" id="UP000652219"/>
    </source>
</evidence>
<feature type="compositionally biased region" description="Polar residues" evidence="1">
    <location>
        <begin position="89"/>
        <end position="100"/>
    </location>
</feature>
<dbReference type="EMBL" id="WIGN01000495">
    <property type="protein sequence ID" value="KAF6790702.1"/>
    <property type="molecule type" value="Genomic_DNA"/>
</dbReference>
<feature type="region of interest" description="Disordered" evidence="1">
    <location>
        <begin position="59"/>
        <end position="148"/>
    </location>
</feature>
<feature type="region of interest" description="Disordered" evidence="1">
    <location>
        <begin position="187"/>
        <end position="206"/>
    </location>
</feature>
<comment type="caution">
    <text evidence="2">The sequence shown here is derived from an EMBL/GenBank/DDBJ whole genome shotgun (WGS) entry which is preliminary data.</text>
</comment>
<accession>A0A8H6IPL9</accession>
<evidence type="ECO:0000313" key="2">
    <source>
        <dbReference type="EMBL" id="KAF6790702.1"/>
    </source>
</evidence>
<organism evidence="2 3">
    <name type="scientific">Colletotrichum sojae</name>
    <dbReference type="NCBI Taxonomy" id="2175907"/>
    <lineage>
        <taxon>Eukaryota</taxon>
        <taxon>Fungi</taxon>
        <taxon>Dikarya</taxon>
        <taxon>Ascomycota</taxon>
        <taxon>Pezizomycotina</taxon>
        <taxon>Sordariomycetes</taxon>
        <taxon>Hypocreomycetidae</taxon>
        <taxon>Glomerellales</taxon>
        <taxon>Glomerellaceae</taxon>
        <taxon>Colletotrichum</taxon>
        <taxon>Colletotrichum orchidearum species complex</taxon>
    </lineage>
</organism>
<dbReference type="PANTHER" id="PTHR38166:SF1">
    <property type="entry name" value="C2H2-TYPE DOMAIN-CONTAINING PROTEIN"/>
    <property type="match status" value="1"/>
</dbReference>
<feature type="compositionally biased region" description="Polar residues" evidence="1">
    <location>
        <begin position="59"/>
        <end position="68"/>
    </location>
</feature>
<name>A0A8H6IPL9_9PEZI</name>
<reference evidence="2 3" key="1">
    <citation type="journal article" date="2020" name="Phytopathology">
        <title>Genome Sequence Resources of Colletotrichum truncatum, C. plurivorum, C. musicola, and C. sojae: Four Species Pathogenic to Soybean (Glycine max).</title>
        <authorList>
            <person name="Rogerio F."/>
            <person name="Boufleur T.R."/>
            <person name="Ciampi-Guillardi M."/>
            <person name="Sukno S.A."/>
            <person name="Thon M.R."/>
            <person name="Massola Junior N.S."/>
            <person name="Baroncelli R."/>
        </authorList>
    </citation>
    <scope>NUCLEOTIDE SEQUENCE [LARGE SCALE GENOMIC DNA]</scope>
    <source>
        <strain evidence="2 3">LFN0009</strain>
    </source>
</reference>
<dbReference type="PANTHER" id="PTHR38166">
    <property type="entry name" value="C2H2-TYPE DOMAIN-CONTAINING PROTEIN-RELATED"/>
    <property type="match status" value="1"/>
</dbReference>
<proteinExistence type="predicted"/>
<gene>
    <name evidence="2" type="ORF">CSOJ01_14505</name>
</gene>
<feature type="region of interest" description="Disordered" evidence="1">
    <location>
        <begin position="357"/>
        <end position="383"/>
    </location>
</feature>
<feature type="compositionally biased region" description="Gly residues" evidence="1">
    <location>
        <begin position="75"/>
        <end position="84"/>
    </location>
</feature>
<evidence type="ECO:0000256" key="1">
    <source>
        <dbReference type="SAM" id="MobiDB-lite"/>
    </source>
</evidence>
<sequence length="383" mass="41570">MSDCCCTTDDDYQQSVDGICDLILGSAFGVALGDIAHPEHALESVRRCLHELSVIEMQAGTTPGTPTTNRHDTAGEGGSGGSSNGSGTFEIQQSTSSTRGSDGEKRRRPLADDDQLLGDGTGDDGTTSVGRQTRKKKTKSQGRLSCPYRKRNPLRFNVRDHQSCALVDHETISSLNHLQVPSELICSPRSAQPGVPSSDTDPEDGITPEVERKLAERKSKKQVLSWDSLWRTLFPIDTIVLPEEFEPVIELDQVKKAFYDDAERCEGLVHDYMGAVSRSKELGNPATGLWQLFQSLIERNLQRLVIKMACMSGFKLKLSMGRVFGRVNAGLDHGNELVMTNTSGITTSLMANPVLATAPSQGGSSSSGAPSLQPISAQKRMRY</sequence>
<keyword evidence="3" id="KW-1185">Reference proteome</keyword>
<dbReference type="AlphaFoldDB" id="A0A8H6IPL9"/>
<feature type="compositionally biased region" description="Low complexity" evidence="1">
    <location>
        <begin position="358"/>
        <end position="376"/>
    </location>
</feature>